<evidence type="ECO:0000259" key="1">
    <source>
        <dbReference type="Pfam" id="PF12957"/>
    </source>
</evidence>
<protein>
    <recommendedName>
        <fullName evidence="1">DUF3846 domain-containing protein</fullName>
    </recommendedName>
</protein>
<proteinExistence type="predicted"/>
<reference evidence="2" key="1">
    <citation type="journal article" date="2015" name="Nature">
        <title>Complex archaea that bridge the gap between prokaryotes and eukaryotes.</title>
        <authorList>
            <person name="Spang A."/>
            <person name="Saw J.H."/>
            <person name="Jorgensen S.L."/>
            <person name="Zaremba-Niedzwiedzka K."/>
            <person name="Martijn J."/>
            <person name="Lind A.E."/>
            <person name="van Eijk R."/>
            <person name="Schleper C."/>
            <person name="Guy L."/>
            <person name="Ettema T.J."/>
        </authorList>
    </citation>
    <scope>NUCLEOTIDE SEQUENCE</scope>
</reference>
<name>A0A0F9JEH3_9ZZZZ</name>
<feature type="domain" description="DUF3846" evidence="1">
    <location>
        <begin position="14"/>
        <end position="81"/>
    </location>
</feature>
<evidence type="ECO:0000313" key="2">
    <source>
        <dbReference type="EMBL" id="KKM60701.1"/>
    </source>
</evidence>
<organism evidence="2">
    <name type="scientific">marine sediment metagenome</name>
    <dbReference type="NCBI Taxonomy" id="412755"/>
    <lineage>
        <taxon>unclassified sequences</taxon>
        <taxon>metagenomes</taxon>
        <taxon>ecological metagenomes</taxon>
    </lineage>
</organism>
<dbReference type="Pfam" id="PF12957">
    <property type="entry name" value="DUF3846"/>
    <property type="match status" value="1"/>
</dbReference>
<sequence>MFYITVMNVGGAEQVLTSDEPLTFEEMQKLVGGYIDVIALPFGRTLVVNEEGHMIRLSPNSNASLLVPSDIPIVGTAILLHYTMEQVATVPFIYPALT</sequence>
<accession>A0A0F9JEH3</accession>
<dbReference type="InterPro" id="IPR024559">
    <property type="entry name" value="DUF3846"/>
</dbReference>
<gene>
    <name evidence="2" type="ORF">LCGC14_1539250</name>
</gene>
<dbReference type="EMBL" id="LAZR01011629">
    <property type="protein sequence ID" value="KKM60701.1"/>
    <property type="molecule type" value="Genomic_DNA"/>
</dbReference>
<dbReference type="AlphaFoldDB" id="A0A0F9JEH3"/>
<comment type="caution">
    <text evidence="2">The sequence shown here is derived from an EMBL/GenBank/DDBJ whole genome shotgun (WGS) entry which is preliminary data.</text>
</comment>